<proteinExistence type="predicted"/>
<name>A0A376TXA7_ECOLX</name>
<organism evidence="2 3">
    <name type="scientific">Escherichia coli</name>
    <dbReference type="NCBI Taxonomy" id="562"/>
    <lineage>
        <taxon>Bacteria</taxon>
        <taxon>Pseudomonadati</taxon>
        <taxon>Pseudomonadota</taxon>
        <taxon>Gammaproteobacteria</taxon>
        <taxon>Enterobacterales</taxon>
        <taxon>Enterobacteriaceae</taxon>
        <taxon>Escherichia</taxon>
    </lineage>
</organism>
<dbReference type="Pfam" id="PF13258">
    <property type="entry name" value="DUF4049"/>
    <property type="match status" value="1"/>
</dbReference>
<evidence type="ECO:0000313" key="3">
    <source>
        <dbReference type="Proteomes" id="UP000254079"/>
    </source>
</evidence>
<dbReference type="EMBL" id="UGCP01000002">
    <property type="protein sequence ID" value="STI81856.1"/>
    <property type="molecule type" value="Genomic_DNA"/>
</dbReference>
<sequence length="84" mass="9669">MKNPTDPEELANIFNKKHKEHMDDPLFHLIRSNTLKPTPVYANYFDNTTDFRPARKRIFIYGETLKGEDPANTLDKNMGIMGSG</sequence>
<dbReference type="AlphaFoldDB" id="A0A376TXA7"/>
<dbReference type="InterPro" id="IPR025123">
    <property type="entry name" value="DUF4049"/>
</dbReference>
<reference evidence="2 3" key="1">
    <citation type="submission" date="2018-06" db="EMBL/GenBank/DDBJ databases">
        <authorList>
            <consortium name="Pathogen Informatics"/>
            <person name="Doyle S."/>
        </authorList>
    </citation>
    <scope>NUCLEOTIDE SEQUENCE [LARGE SCALE GENOMIC DNA]</scope>
    <source>
        <strain evidence="2 3">NCTC8622</strain>
    </source>
</reference>
<accession>A0A376TXA7</accession>
<feature type="domain" description="DUF4049" evidence="1">
    <location>
        <begin position="1"/>
        <end position="84"/>
    </location>
</feature>
<dbReference type="Proteomes" id="UP000254079">
    <property type="component" value="Unassembled WGS sequence"/>
</dbReference>
<protein>
    <submittedName>
        <fullName evidence="2">Protein, truncated</fullName>
    </submittedName>
</protein>
<gene>
    <name evidence="2" type="primary">yhiK</name>
    <name evidence="2" type="ORF">NCTC8622_00800</name>
</gene>
<evidence type="ECO:0000259" key="1">
    <source>
        <dbReference type="Pfam" id="PF13258"/>
    </source>
</evidence>
<evidence type="ECO:0000313" key="2">
    <source>
        <dbReference type="EMBL" id="STI81856.1"/>
    </source>
</evidence>